<dbReference type="InterPro" id="IPR012394">
    <property type="entry name" value="Aldehyde_DH_NAD(P)"/>
</dbReference>
<dbReference type="CDD" id="cd07133">
    <property type="entry name" value="ALDH_CALDH_CalB"/>
    <property type="match status" value="1"/>
</dbReference>
<organism evidence="9 10">
    <name type="scientific">Gynuella sunshinyii YC6258</name>
    <dbReference type="NCBI Taxonomy" id="1445510"/>
    <lineage>
        <taxon>Bacteria</taxon>
        <taxon>Pseudomonadati</taxon>
        <taxon>Pseudomonadota</taxon>
        <taxon>Gammaproteobacteria</taxon>
        <taxon>Oceanospirillales</taxon>
        <taxon>Saccharospirillaceae</taxon>
        <taxon>Gynuella</taxon>
    </lineage>
</organism>
<dbReference type="PROSITE" id="PS00687">
    <property type="entry name" value="ALDEHYDE_DEHYDR_GLU"/>
    <property type="match status" value="1"/>
</dbReference>
<feature type="active site" evidence="5">
    <location>
        <position position="246"/>
    </location>
</feature>
<dbReference type="KEGG" id="gsn:YC6258_01519"/>
<accession>A0A0C5VG34</accession>
<dbReference type="PIRSF" id="PIRSF036492">
    <property type="entry name" value="ALDH"/>
    <property type="match status" value="1"/>
</dbReference>
<evidence type="ECO:0000256" key="3">
    <source>
        <dbReference type="ARBA" id="ARBA00023027"/>
    </source>
</evidence>
<dbReference type="InterPro" id="IPR016162">
    <property type="entry name" value="Ald_DH_N"/>
</dbReference>
<evidence type="ECO:0000256" key="1">
    <source>
        <dbReference type="ARBA" id="ARBA00009986"/>
    </source>
</evidence>
<dbReference type="InterPro" id="IPR029510">
    <property type="entry name" value="Ald_DH_CS_GLU"/>
</dbReference>
<dbReference type="GO" id="GO:0006081">
    <property type="term" value="P:aldehyde metabolic process"/>
    <property type="evidence" value="ECO:0007669"/>
    <property type="project" value="InterPro"/>
</dbReference>
<name>A0A0C5VG34_9GAMM</name>
<dbReference type="STRING" id="1445510.YC6258_01519"/>
<evidence type="ECO:0000256" key="6">
    <source>
        <dbReference type="PROSITE-ProRule" id="PRU10007"/>
    </source>
</evidence>
<dbReference type="Pfam" id="PF00171">
    <property type="entry name" value="Aldedh"/>
    <property type="match status" value="1"/>
</dbReference>
<evidence type="ECO:0000256" key="4">
    <source>
        <dbReference type="PIRNR" id="PIRNR036492"/>
    </source>
</evidence>
<dbReference type="OrthoDB" id="9812625at2"/>
<dbReference type="RefSeq" id="WP_144407577.1">
    <property type="nucleotide sequence ID" value="NZ_CP007142.1"/>
</dbReference>
<evidence type="ECO:0000313" key="9">
    <source>
        <dbReference type="EMBL" id="AJQ93567.1"/>
    </source>
</evidence>
<dbReference type="GO" id="GO:0005737">
    <property type="term" value="C:cytoplasm"/>
    <property type="evidence" value="ECO:0007669"/>
    <property type="project" value="TreeGrafter"/>
</dbReference>
<dbReference type="PANTHER" id="PTHR43570">
    <property type="entry name" value="ALDEHYDE DEHYDROGENASE"/>
    <property type="match status" value="1"/>
</dbReference>
<evidence type="ECO:0000256" key="2">
    <source>
        <dbReference type="ARBA" id="ARBA00023002"/>
    </source>
</evidence>
<proteinExistence type="inferred from homology"/>
<keyword evidence="2 4" id="KW-0560">Oxidoreductase</keyword>
<dbReference type="EMBL" id="CP007142">
    <property type="protein sequence ID" value="AJQ93567.1"/>
    <property type="molecule type" value="Genomic_DNA"/>
</dbReference>
<gene>
    <name evidence="9" type="ORF">YC6258_01519</name>
</gene>
<dbReference type="Gene3D" id="3.40.605.10">
    <property type="entry name" value="Aldehyde Dehydrogenase, Chain A, domain 1"/>
    <property type="match status" value="1"/>
</dbReference>
<dbReference type="InterPro" id="IPR016161">
    <property type="entry name" value="Ald_DH/histidinol_DH"/>
</dbReference>
<dbReference type="Gene3D" id="3.40.309.10">
    <property type="entry name" value="Aldehyde Dehydrogenase, Chain A, domain 2"/>
    <property type="match status" value="1"/>
</dbReference>
<feature type="active site" evidence="5 6">
    <location>
        <position position="212"/>
    </location>
</feature>
<comment type="similarity">
    <text evidence="1 4 7">Belongs to the aldehyde dehydrogenase family.</text>
</comment>
<sequence>MQQDLTAGLEQLTTAYACHRYPTLNERKQWLLTLKRLLIEKQDEIATAISEDFGRRSLDETRILEILPVVSAIRFNLRHLRRWMRPSRRSSGLLFFPGKSQVLYQPLGVIGVVAPWNYPLMLSAGPMVSAMAAGNRMMIKMSEFTPNFGRLFAELCKQYFGDDLVQVVNGDSQVAQAFSSLPFDHLLFTGSTNIGRAVMKAAADNLTPVTLELGGKSPVIIGPDYDIRETARRLLWPKIMSSGQTCVAPDYVLCPEGKVGQLVDELKALYNHQLPDAAANMDCTYVISERQRARLDQLLTEAVDMGARVVKAQEYSPEARHRPLILVTEVTSKMRIMQEEIFGPLLPIVAYKDLQQAVEMVNAAPRPLALYVFSNDAAVQRRVMEQTHSGGAMVNDAAIHVGVDSIPFGGVGPSGMGHYHGWEGFQQFSNAKGIHRRGRIHLTRLFNPPYNRWLVRLMQKLFIR</sequence>
<evidence type="ECO:0000256" key="5">
    <source>
        <dbReference type="PIRSR" id="PIRSR036492-1"/>
    </source>
</evidence>
<dbReference type="AlphaFoldDB" id="A0A0C5VG34"/>
<protein>
    <recommendedName>
        <fullName evidence="4">Aldehyde dehydrogenase</fullName>
    </recommendedName>
</protein>
<dbReference type="InterPro" id="IPR016163">
    <property type="entry name" value="Ald_DH_C"/>
</dbReference>
<keyword evidence="3" id="KW-0520">NAD</keyword>
<dbReference type="InterPro" id="IPR015590">
    <property type="entry name" value="Aldehyde_DH_dom"/>
</dbReference>
<feature type="domain" description="Aldehyde dehydrogenase" evidence="8">
    <location>
        <begin position="23"/>
        <end position="432"/>
    </location>
</feature>
<dbReference type="PATRIC" id="fig|1445510.3.peg.1485"/>
<reference evidence="9 10" key="1">
    <citation type="submission" date="2014-01" db="EMBL/GenBank/DDBJ databases">
        <title>Full genme sequencing of cellulolytic bacterium Gynuella sunshinyii YC6258T gen. nov., sp. nov.</title>
        <authorList>
            <person name="Khan H."/>
            <person name="Chung E.J."/>
            <person name="Chung Y.R."/>
        </authorList>
    </citation>
    <scope>NUCLEOTIDE SEQUENCE [LARGE SCALE GENOMIC DNA]</scope>
    <source>
        <strain evidence="9 10">YC6258</strain>
    </source>
</reference>
<dbReference type="SUPFAM" id="SSF53720">
    <property type="entry name" value="ALDH-like"/>
    <property type="match status" value="1"/>
</dbReference>
<evidence type="ECO:0000259" key="8">
    <source>
        <dbReference type="Pfam" id="PF00171"/>
    </source>
</evidence>
<keyword evidence="10" id="KW-1185">Reference proteome</keyword>
<evidence type="ECO:0000313" key="10">
    <source>
        <dbReference type="Proteomes" id="UP000032266"/>
    </source>
</evidence>
<dbReference type="Proteomes" id="UP000032266">
    <property type="component" value="Chromosome"/>
</dbReference>
<dbReference type="PANTHER" id="PTHR43570:SF20">
    <property type="entry name" value="ALDEHYDE DEHYDROGENASE ALDX-RELATED"/>
    <property type="match status" value="1"/>
</dbReference>
<evidence type="ECO:0000256" key="7">
    <source>
        <dbReference type="RuleBase" id="RU003345"/>
    </source>
</evidence>
<dbReference type="HOGENOM" id="CLU_005391_3_6_6"/>
<dbReference type="GO" id="GO:0004029">
    <property type="term" value="F:aldehyde dehydrogenase (NAD+) activity"/>
    <property type="evidence" value="ECO:0007669"/>
    <property type="project" value="TreeGrafter"/>
</dbReference>